<keyword evidence="2" id="KW-1185">Reference proteome</keyword>
<evidence type="ECO:0000313" key="1">
    <source>
        <dbReference type="EMBL" id="RUT00491.1"/>
    </source>
</evidence>
<accession>A0AB37U923</accession>
<dbReference type="AlphaFoldDB" id="A0AB37U923"/>
<gene>
    <name evidence="1" type="ORF">DSM107010_67750</name>
</gene>
<protein>
    <submittedName>
        <fullName evidence="1">Uncharacterized protein</fullName>
    </submittedName>
</protein>
<dbReference type="EMBL" id="RSCK01000145">
    <property type="protein sequence ID" value="RUT00491.1"/>
    <property type="molecule type" value="Genomic_DNA"/>
</dbReference>
<organism evidence="1 2">
    <name type="scientific">Chroococcidiopsis cubana SAG 39.79</name>
    <dbReference type="NCBI Taxonomy" id="388085"/>
    <lineage>
        <taxon>Bacteria</taxon>
        <taxon>Bacillati</taxon>
        <taxon>Cyanobacteriota</taxon>
        <taxon>Cyanophyceae</taxon>
        <taxon>Chroococcidiopsidales</taxon>
        <taxon>Chroococcidiopsidaceae</taxon>
        <taxon>Chroococcidiopsis</taxon>
    </lineage>
</organism>
<proteinExistence type="predicted"/>
<reference evidence="1 2" key="1">
    <citation type="journal article" date="2019" name="Genome Biol. Evol.">
        <title>Day and night: Metabolic profiles and evolutionary relationships of six axenic non-marine cyanobacteria.</title>
        <authorList>
            <person name="Will S.E."/>
            <person name="Henke P."/>
            <person name="Boedeker C."/>
            <person name="Huang S."/>
            <person name="Brinkmann H."/>
            <person name="Rohde M."/>
            <person name="Jarek M."/>
            <person name="Friedl T."/>
            <person name="Seufert S."/>
            <person name="Schumacher M."/>
            <person name="Overmann J."/>
            <person name="Neumann-Schaal M."/>
            <person name="Petersen J."/>
        </authorList>
    </citation>
    <scope>NUCLEOTIDE SEQUENCE [LARGE SCALE GENOMIC DNA]</scope>
    <source>
        <strain evidence="1 2">SAG 39.79</strain>
    </source>
</reference>
<name>A0AB37U923_9CYAN</name>
<evidence type="ECO:0000313" key="2">
    <source>
        <dbReference type="Proteomes" id="UP000282574"/>
    </source>
</evidence>
<dbReference type="Proteomes" id="UP000282574">
    <property type="component" value="Unassembled WGS sequence"/>
</dbReference>
<sequence>MHCMAFESPTMNVSKSGQPSQGWLSKVLCLLRPQASPEVTSGEACGRIIRVAQIYIDLSLASWKYTAQERYVFDSMSATLTLDQYRQHKRQRFESWRELSGTQVAARAQRLLFSLENSVFWDKCLINLTMP</sequence>
<comment type="caution">
    <text evidence="1">The sequence shown here is derived from an EMBL/GenBank/DDBJ whole genome shotgun (WGS) entry which is preliminary data.</text>
</comment>